<organism evidence="3 4">
    <name type="scientific">Rhizobium helianthi</name>
    <dbReference type="NCBI Taxonomy" id="1132695"/>
    <lineage>
        <taxon>Bacteria</taxon>
        <taxon>Pseudomonadati</taxon>
        <taxon>Pseudomonadota</taxon>
        <taxon>Alphaproteobacteria</taxon>
        <taxon>Hyphomicrobiales</taxon>
        <taxon>Rhizobiaceae</taxon>
        <taxon>Rhizobium/Agrobacterium group</taxon>
        <taxon>Rhizobium</taxon>
    </lineage>
</organism>
<feature type="signal peptide" evidence="2">
    <location>
        <begin position="1"/>
        <end position="25"/>
    </location>
</feature>
<name>A0ABW4M5L1_9HYPH</name>
<dbReference type="EMBL" id="JBHUEQ010000023">
    <property type="protein sequence ID" value="MFD1746412.1"/>
    <property type="molecule type" value="Genomic_DNA"/>
</dbReference>
<feature type="compositionally biased region" description="Basic and acidic residues" evidence="1">
    <location>
        <begin position="44"/>
        <end position="57"/>
    </location>
</feature>
<keyword evidence="2" id="KW-0732">Signal</keyword>
<evidence type="ECO:0000256" key="2">
    <source>
        <dbReference type="SAM" id="SignalP"/>
    </source>
</evidence>
<dbReference type="Proteomes" id="UP001597322">
    <property type="component" value="Unassembled WGS sequence"/>
</dbReference>
<evidence type="ECO:0000256" key="1">
    <source>
        <dbReference type="SAM" id="MobiDB-lite"/>
    </source>
</evidence>
<comment type="caution">
    <text evidence="3">The sequence shown here is derived from an EMBL/GenBank/DDBJ whole genome shotgun (WGS) entry which is preliminary data.</text>
</comment>
<protein>
    <recommendedName>
        <fullName evidence="5">Secreted protein</fullName>
    </recommendedName>
</protein>
<feature type="chain" id="PRO_5045811777" description="Secreted protein" evidence="2">
    <location>
        <begin position="26"/>
        <end position="159"/>
    </location>
</feature>
<accession>A0ABW4M5L1</accession>
<evidence type="ECO:0000313" key="4">
    <source>
        <dbReference type="Proteomes" id="UP001597322"/>
    </source>
</evidence>
<dbReference type="RefSeq" id="WP_377401967.1">
    <property type="nucleotide sequence ID" value="NZ_JBHUEQ010000023.1"/>
</dbReference>
<sequence length="159" mass="17273">MMAHRFKLFAAAVTLFASLASSGHAESFFSAAPNSLTRSSGGDGYRHGEHRRWDARTSGRGSENGFHGHHVYRHDIVGGDGIPSYVRGVGTFAGDMAVARFHRNGTYYYAQAFSTRSPQKITFLAPKAKVILVEQETNAQETKTVCSVEHGVCVIRGAP</sequence>
<gene>
    <name evidence="3" type="ORF">ACFSE1_13140</name>
</gene>
<feature type="region of interest" description="Disordered" evidence="1">
    <location>
        <begin position="36"/>
        <end position="65"/>
    </location>
</feature>
<keyword evidence="4" id="KW-1185">Reference proteome</keyword>
<reference evidence="4" key="1">
    <citation type="journal article" date="2019" name="Int. J. Syst. Evol. Microbiol.">
        <title>The Global Catalogue of Microorganisms (GCM) 10K type strain sequencing project: providing services to taxonomists for standard genome sequencing and annotation.</title>
        <authorList>
            <consortium name="The Broad Institute Genomics Platform"/>
            <consortium name="The Broad Institute Genome Sequencing Center for Infectious Disease"/>
            <person name="Wu L."/>
            <person name="Ma J."/>
        </authorList>
    </citation>
    <scope>NUCLEOTIDE SEQUENCE [LARGE SCALE GENOMIC DNA]</scope>
    <source>
        <strain evidence="4">CG52</strain>
    </source>
</reference>
<evidence type="ECO:0000313" key="3">
    <source>
        <dbReference type="EMBL" id="MFD1746412.1"/>
    </source>
</evidence>
<evidence type="ECO:0008006" key="5">
    <source>
        <dbReference type="Google" id="ProtNLM"/>
    </source>
</evidence>
<proteinExistence type="predicted"/>